<evidence type="ECO:0000256" key="5">
    <source>
        <dbReference type="ARBA" id="ARBA00022857"/>
    </source>
</evidence>
<dbReference type="Proteomes" id="UP000001844">
    <property type="component" value="Chromosome"/>
</dbReference>
<comment type="function">
    <text evidence="7 8">Key enzyme in folate metabolism. Catalyzes an essential reaction for de novo glycine and purine synthesis, and for DNA precursor synthesis.</text>
</comment>
<dbReference type="GO" id="GO:0005829">
    <property type="term" value="C:cytosol"/>
    <property type="evidence" value="ECO:0007669"/>
    <property type="project" value="TreeGrafter"/>
</dbReference>
<dbReference type="GO" id="GO:0046655">
    <property type="term" value="P:folic acid metabolic process"/>
    <property type="evidence" value="ECO:0007669"/>
    <property type="project" value="TreeGrafter"/>
</dbReference>
<evidence type="ECO:0000256" key="4">
    <source>
        <dbReference type="ARBA" id="ARBA00022563"/>
    </source>
</evidence>
<gene>
    <name evidence="11" type="ordered locus">Nhal_3903</name>
</gene>
<dbReference type="InterPro" id="IPR001796">
    <property type="entry name" value="DHFR_dom"/>
</dbReference>
<dbReference type="AlphaFoldDB" id="D5C3K8"/>
<dbReference type="Pfam" id="PF00186">
    <property type="entry name" value="DHFR_1"/>
    <property type="match status" value="1"/>
</dbReference>
<dbReference type="GO" id="GO:0070401">
    <property type="term" value="F:NADP+ binding"/>
    <property type="evidence" value="ECO:0007669"/>
    <property type="project" value="UniProtKB-ARBA"/>
</dbReference>
<dbReference type="PANTHER" id="PTHR48069">
    <property type="entry name" value="DIHYDROFOLATE REDUCTASE"/>
    <property type="match status" value="1"/>
</dbReference>
<evidence type="ECO:0000256" key="7">
    <source>
        <dbReference type="ARBA" id="ARBA00025067"/>
    </source>
</evidence>
<comment type="similarity">
    <text evidence="2 8 9">Belongs to the dihydrofolate reductase family.</text>
</comment>
<dbReference type="InterPro" id="IPR012259">
    <property type="entry name" value="DHFR"/>
</dbReference>
<dbReference type="FunFam" id="3.40.430.10:FF:000001">
    <property type="entry name" value="Dihydrofolate reductase"/>
    <property type="match status" value="1"/>
</dbReference>
<dbReference type="OrthoDB" id="9804315at2"/>
<comment type="catalytic activity">
    <reaction evidence="8">
        <text>(6S)-5,6,7,8-tetrahydrofolate + NADP(+) = 7,8-dihydrofolate + NADPH + H(+)</text>
        <dbReference type="Rhea" id="RHEA:15009"/>
        <dbReference type="ChEBI" id="CHEBI:15378"/>
        <dbReference type="ChEBI" id="CHEBI:57451"/>
        <dbReference type="ChEBI" id="CHEBI:57453"/>
        <dbReference type="ChEBI" id="CHEBI:57783"/>
        <dbReference type="ChEBI" id="CHEBI:58349"/>
        <dbReference type="EC" id="1.5.1.3"/>
    </reaction>
</comment>
<dbReference type="RefSeq" id="WP_013034764.1">
    <property type="nucleotide sequence ID" value="NC_013960.1"/>
</dbReference>
<dbReference type="GO" id="GO:0046452">
    <property type="term" value="P:dihydrofolate metabolic process"/>
    <property type="evidence" value="ECO:0007669"/>
    <property type="project" value="TreeGrafter"/>
</dbReference>
<dbReference type="GO" id="GO:0004146">
    <property type="term" value="F:dihydrofolate reductase activity"/>
    <property type="evidence" value="ECO:0007669"/>
    <property type="project" value="UniProtKB-EC"/>
</dbReference>
<evidence type="ECO:0000259" key="10">
    <source>
        <dbReference type="PROSITE" id="PS51330"/>
    </source>
</evidence>
<reference evidence="12" key="1">
    <citation type="submission" date="2010-04" db="EMBL/GenBank/DDBJ databases">
        <title>Complete genome sequence of Nitrosococcus halophilus Nc4, a salt-adapted, aerobic obligate ammonia-oxidizing sulfur purple bacterium.</title>
        <authorList>
            <consortium name="US DOE Joint Genome Institute"/>
            <person name="Campbell M.A."/>
            <person name="Malfatti S.A."/>
            <person name="Chain P.S.G."/>
            <person name="Heidelberg J.F."/>
            <person name="Ward B.B."/>
            <person name="Klotz M.G."/>
        </authorList>
    </citation>
    <scope>NUCLEOTIDE SEQUENCE [LARGE SCALE GENOMIC DNA]</scope>
    <source>
        <strain evidence="12">Nc4</strain>
    </source>
</reference>
<protein>
    <recommendedName>
        <fullName evidence="3 8">Dihydrofolate reductase</fullName>
        <ecNumber evidence="3 8">1.5.1.3</ecNumber>
    </recommendedName>
</protein>
<comment type="pathway">
    <text evidence="1 8">Cofactor biosynthesis; tetrahydrofolate biosynthesis; 5,6,7,8-tetrahydrofolate from 7,8-dihydrofolate: step 1/1.</text>
</comment>
<evidence type="ECO:0000256" key="3">
    <source>
        <dbReference type="ARBA" id="ARBA00012856"/>
    </source>
</evidence>
<feature type="domain" description="DHFR" evidence="10">
    <location>
        <begin position="2"/>
        <end position="160"/>
    </location>
</feature>
<dbReference type="GO" id="GO:0046654">
    <property type="term" value="P:tetrahydrofolate biosynthetic process"/>
    <property type="evidence" value="ECO:0007669"/>
    <property type="project" value="UniProtKB-UniPathway"/>
</dbReference>
<dbReference type="GO" id="GO:0006730">
    <property type="term" value="P:one-carbon metabolic process"/>
    <property type="evidence" value="ECO:0007669"/>
    <property type="project" value="UniProtKB-KW"/>
</dbReference>
<dbReference type="PROSITE" id="PS51330">
    <property type="entry name" value="DHFR_2"/>
    <property type="match status" value="1"/>
</dbReference>
<dbReference type="KEGG" id="nhl:Nhal_3903"/>
<evidence type="ECO:0000256" key="1">
    <source>
        <dbReference type="ARBA" id="ARBA00004903"/>
    </source>
</evidence>
<evidence type="ECO:0000313" key="12">
    <source>
        <dbReference type="Proteomes" id="UP000001844"/>
    </source>
</evidence>
<evidence type="ECO:0000256" key="6">
    <source>
        <dbReference type="ARBA" id="ARBA00023002"/>
    </source>
</evidence>
<keyword evidence="6 8" id="KW-0560">Oxidoreductase</keyword>
<dbReference type="PIRSF" id="PIRSF000194">
    <property type="entry name" value="DHFR"/>
    <property type="match status" value="1"/>
</dbReference>
<keyword evidence="12" id="KW-1185">Reference proteome</keyword>
<dbReference type="STRING" id="472759.Nhal_3903"/>
<name>D5C3K8_NITHN</name>
<organism evidence="11 12">
    <name type="scientific">Nitrosococcus halophilus (strain Nc4)</name>
    <dbReference type="NCBI Taxonomy" id="472759"/>
    <lineage>
        <taxon>Bacteria</taxon>
        <taxon>Pseudomonadati</taxon>
        <taxon>Pseudomonadota</taxon>
        <taxon>Gammaproteobacteria</taxon>
        <taxon>Chromatiales</taxon>
        <taxon>Chromatiaceae</taxon>
        <taxon>Nitrosococcus</taxon>
    </lineage>
</organism>
<dbReference type="EMBL" id="CP001798">
    <property type="protein sequence ID" value="ADE16915.1"/>
    <property type="molecule type" value="Genomic_DNA"/>
</dbReference>
<dbReference type="InterPro" id="IPR024072">
    <property type="entry name" value="DHFR-like_dom_sf"/>
</dbReference>
<sequence length="173" mass="19681">MIISFVVAMDDHRLIGANCRLPWHLSADLKYFRRLTMGKPILMGRGTHESIGRPLPGRHNIVVTHKLHYKAPGCTVVHSVEAGLQAAGKAEEVMVIGGASLYQQLFPQAHRIYLTLVRGTFRGDTWFPDFDPADWAEVWREDHDPDSQNPYPYSFIRLERATGKQQREGENQC</sequence>
<dbReference type="CDD" id="cd00209">
    <property type="entry name" value="DHFR"/>
    <property type="match status" value="1"/>
</dbReference>
<dbReference type="PRINTS" id="PR00070">
    <property type="entry name" value="DHFR"/>
</dbReference>
<dbReference type="InterPro" id="IPR017925">
    <property type="entry name" value="DHFR_CS"/>
</dbReference>
<dbReference type="HOGENOM" id="CLU_043966_5_1_6"/>
<dbReference type="Gene3D" id="3.40.430.10">
    <property type="entry name" value="Dihydrofolate Reductase, subunit A"/>
    <property type="match status" value="1"/>
</dbReference>
<keyword evidence="4 8" id="KW-0554">One-carbon metabolism</keyword>
<dbReference type="eggNOG" id="COG0262">
    <property type="taxonomic scope" value="Bacteria"/>
</dbReference>
<dbReference type="SUPFAM" id="SSF53597">
    <property type="entry name" value="Dihydrofolate reductase-like"/>
    <property type="match status" value="1"/>
</dbReference>
<accession>D5C3K8</accession>
<dbReference type="NCBIfam" id="NF008037">
    <property type="entry name" value="PRK10769.1"/>
    <property type="match status" value="1"/>
</dbReference>
<evidence type="ECO:0000256" key="8">
    <source>
        <dbReference type="PIRNR" id="PIRNR000194"/>
    </source>
</evidence>
<dbReference type="UniPathway" id="UPA00077">
    <property type="reaction ID" value="UER00158"/>
</dbReference>
<dbReference type="PROSITE" id="PS00075">
    <property type="entry name" value="DHFR_1"/>
    <property type="match status" value="1"/>
</dbReference>
<proteinExistence type="inferred from homology"/>
<dbReference type="PANTHER" id="PTHR48069:SF3">
    <property type="entry name" value="DIHYDROFOLATE REDUCTASE"/>
    <property type="match status" value="1"/>
</dbReference>
<evidence type="ECO:0000256" key="2">
    <source>
        <dbReference type="ARBA" id="ARBA00009539"/>
    </source>
</evidence>
<evidence type="ECO:0000313" key="11">
    <source>
        <dbReference type="EMBL" id="ADE16915.1"/>
    </source>
</evidence>
<dbReference type="EC" id="1.5.1.3" evidence="3 8"/>
<evidence type="ECO:0000256" key="9">
    <source>
        <dbReference type="RuleBase" id="RU004474"/>
    </source>
</evidence>
<keyword evidence="5 8" id="KW-0521">NADP</keyword>